<dbReference type="Gene3D" id="3.90.20.20">
    <property type="match status" value="1"/>
</dbReference>
<dbReference type="InterPro" id="IPR013805">
    <property type="entry name" value="GrpE_CC"/>
</dbReference>
<dbReference type="Pfam" id="PF01025">
    <property type="entry name" value="GrpE"/>
    <property type="match status" value="1"/>
</dbReference>
<comment type="similarity">
    <text evidence="1 4 6">Belongs to the GrpE family.</text>
</comment>
<keyword evidence="4" id="KW-0963">Cytoplasm</keyword>
<organism evidence="8 9">
    <name type="scientific">Candidatus Xenohaliotis californiensis</name>
    <dbReference type="NCBI Taxonomy" id="84677"/>
    <lineage>
        <taxon>Bacteria</taxon>
        <taxon>Pseudomonadati</taxon>
        <taxon>Pseudomonadota</taxon>
        <taxon>Alphaproteobacteria</taxon>
        <taxon>Rickettsiales</taxon>
        <taxon>Anaplasmataceae</taxon>
        <taxon>Candidatus Xenohaliotis</taxon>
    </lineage>
</organism>
<evidence type="ECO:0000256" key="6">
    <source>
        <dbReference type="RuleBase" id="RU004478"/>
    </source>
</evidence>
<feature type="compositionally biased region" description="Basic and acidic residues" evidence="7">
    <location>
        <begin position="16"/>
        <end position="39"/>
    </location>
</feature>
<comment type="caution">
    <text evidence="8">The sequence shown here is derived from an EMBL/GenBank/DDBJ whole genome shotgun (WGS) entry which is preliminary data.</text>
</comment>
<evidence type="ECO:0000313" key="8">
    <source>
        <dbReference type="EMBL" id="CAK8163303.1"/>
    </source>
</evidence>
<keyword evidence="2 4" id="KW-0346">Stress response</keyword>
<evidence type="ECO:0000256" key="4">
    <source>
        <dbReference type="HAMAP-Rule" id="MF_01151"/>
    </source>
</evidence>
<evidence type="ECO:0000256" key="5">
    <source>
        <dbReference type="RuleBase" id="RU000639"/>
    </source>
</evidence>
<comment type="subcellular location">
    <subcellularLocation>
        <location evidence="4">Cytoplasm</location>
    </subcellularLocation>
</comment>
<comment type="subunit">
    <text evidence="4">Homodimer.</text>
</comment>
<gene>
    <name evidence="4 8" type="primary">grpE</name>
    <name evidence="8" type="ORF">CAXC1_330063</name>
</gene>
<dbReference type="PANTHER" id="PTHR21237">
    <property type="entry name" value="GRPE PROTEIN"/>
    <property type="match status" value="1"/>
</dbReference>
<comment type="function">
    <text evidence="4 5">Participates actively in the response to hyperosmotic and heat shock by preventing the aggregation of stress-denatured proteins, in association with DnaK and GrpE. It is the nucleotide exchange factor for DnaK and may function as a thermosensor. Unfolded proteins bind initially to DnaJ; upon interaction with the DnaJ-bound protein, DnaK hydrolyzes its bound ATP, resulting in the formation of a stable complex. GrpE releases ADP from DnaK; ATP binding to DnaK triggers the release of the substrate protein, thus completing the reaction cycle. Several rounds of ATP-dependent interactions between DnaJ, DnaK and GrpE are required for fully efficient folding.</text>
</comment>
<proteinExistence type="inferred from homology"/>
<dbReference type="Proteomes" id="UP001314181">
    <property type="component" value="Unassembled WGS sequence"/>
</dbReference>
<reference evidence="8 9" key="1">
    <citation type="submission" date="2024-01" db="EMBL/GenBank/DDBJ databases">
        <authorList>
            <person name="Kunselman E."/>
        </authorList>
    </citation>
    <scope>NUCLEOTIDE SEQUENCE [LARGE SCALE GENOMIC DNA]</scope>
    <source>
        <strain evidence="8">2 abalone samples</strain>
    </source>
</reference>
<evidence type="ECO:0000256" key="1">
    <source>
        <dbReference type="ARBA" id="ARBA00009054"/>
    </source>
</evidence>
<keyword evidence="3 4" id="KW-0143">Chaperone</keyword>
<dbReference type="CDD" id="cd00446">
    <property type="entry name" value="GrpE"/>
    <property type="match status" value="1"/>
</dbReference>
<dbReference type="PANTHER" id="PTHR21237:SF23">
    <property type="entry name" value="GRPE PROTEIN HOMOLOG, MITOCHONDRIAL"/>
    <property type="match status" value="1"/>
</dbReference>
<dbReference type="InterPro" id="IPR000740">
    <property type="entry name" value="GrpE"/>
</dbReference>
<protein>
    <recommendedName>
        <fullName evidence="4 5">Protein GrpE</fullName>
    </recommendedName>
    <alternativeName>
        <fullName evidence="4">HSP-70 cofactor</fullName>
    </alternativeName>
</protein>
<dbReference type="InterPro" id="IPR009012">
    <property type="entry name" value="GrpE_head"/>
</dbReference>
<dbReference type="PRINTS" id="PR00773">
    <property type="entry name" value="GRPEPROTEIN"/>
</dbReference>
<dbReference type="SUPFAM" id="SSF51064">
    <property type="entry name" value="Head domain of nucleotide exchange factor GrpE"/>
    <property type="match status" value="1"/>
</dbReference>
<accession>A0ABM9N8N3</accession>
<evidence type="ECO:0000256" key="7">
    <source>
        <dbReference type="SAM" id="MobiDB-lite"/>
    </source>
</evidence>
<sequence length="201" mass="23061">MMTIEDNKNNNPIAGKAKESNSTEKDQEENGRKSIEDDKEKITKLMQTIDDYKNRWLRAAAENENIRKRFTKELKDSREYAVSEIAKDVAELKENFHLAKTSISQELLQDKHIEAIYRGIEMIDKLFNEMLKKHGVKPINPIGKAFDHNYHQAIHHKPSTEHAPGTVIEVIKSGYMIKDRLLIPALVSVAKEPEEKPTATN</sequence>
<evidence type="ECO:0000256" key="2">
    <source>
        <dbReference type="ARBA" id="ARBA00023016"/>
    </source>
</evidence>
<keyword evidence="9" id="KW-1185">Reference proteome</keyword>
<name>A0ABM9N8N3_9RICK</name>
<evidence type="ECO:0000256" key="3">
    <source>
        <dbReference type="ARBA" id="ARBA00023186"/>
    </source>
</evidence>
<feature type="region of interest" description="Disordered" evidence="7">
    <location>
        <begin position="1"/>
        <end position="39"/>
    </location>
</feature>
<dbReference type="RefSeq" id="WP_338364392.1">
    <property type="nucleotide sequence ID" value="NZ_CAWVOK010000026.1"/>
</dbReference>
<dbReference type="Gene3D" id="2.30.22.10">
    <property type="entry name" value="Head domain of nucleotide exchange factor GrpE"/>
    <property type="match status" value="1"/>
</dbReference>
<evidence type="ECO:0000313" key="9">
    <source>
        <dbReference type="Proteomes" id="UP001314181"/>
    </source>
</evidence>
<dbReference type="EMBL" id="CAWVOK010000026">
    <property type="protein sequence ID" value="CAK8163303.1"/>
    <property type="molecule type" value="Genomic_DNA"/>
</dbReference>
<dbReference type="PROSITE" id="PS01071">
    <property type="entry name" value="GRPE"/>
    <property type="match status" value="1"/>
</dbReference>
<dbReference type="SUPFAM" id="SSF58014">
    <property type="entry name" value="Coiled-coil domain of nucleotide exchange factor GrpE"/>
    <property type="match status" value="1"/>
</dbReference>
<dbReference type="HAMAP" id="MF_01151">
    <property type="entry name" value="GrpE"/>
    <property type="match status" value="1"/>
</dbReference>